<feature type="signal peptide" evidence="1">
    <location>
        <begin position="1"/>
        <end position="20"/>
    </location>
</feature>
<feature type="domain" description="Thioredoxin-like fold" evidence="2">
    <location>
        <begin position="31"/>
        <end position="216"/>
    </location>
</feature>
<dbReference type="OrthoDB" id="8478320at2"/>
<dbReference type="Proteomes" id="UP000309389">
    <property type="component" value="Unassembled WGS sequence"/>
</dbReference>
<name>A0A4V4U8M5_9SPHN</name>
<gene>
    <name evidence="3" type="ORF">E5222_09715</name>
</gene>
<dbReference type="Pfam" id="PF13462">
    <property type="entry name" value="Thioredoxin_4"/>
    <property type="match status" value="1"/>
</dbReference>
<dbReference type="Gene3D" id="1.10.40.110">
    <property type="match status" value="1"/>
</dbReference>
<reference evidence="3 4" key="1">
    <citation type="submission" date="2019-04" db="EMBL/GenBank/DDBJ databases">
        <title>Altererythrobacter aquimixticola sp. nov., isolated from sediment of junction between the ocean and a freshwater spring.</title>
        <authorList>
            <person name="Yoon J.-H."/>
        </authorList>
    </citation>
    <scope>NUCLEOTIDE SEQUENCE [LARGE SCALE GENOMIC DNA]</scope>
    <source>
        <strain evidence="3 4">SSKS-13</strain>
    </source>
</reference>
<dbReference type="SUPFAM" id="SSF52833">
    <property type="entry name" value="Thioredoxin-like"/>
    <property type="match status" value="1"/>
</dbReference>
<evidence type="ECO:0000313" key="4">
    <source>
        <dbReference type="Proteomes" id="UP000309389"/>
    </source>
</evidence>
<dbReference type="AlphaFoldDB" id="A0A4V4U8M5"/>
<organism evidence="3 4">
    <name type="scientific">Alteraurantiacibacter aquimixticola</name>
    <dbReference type="NCBI Taxonomy" id="2489173"/>
    <lineage>
        <taxon>Bacteria</taxon>
        <taxon>Pseudomonadati</taxon>
        <taxon>Pseudomonadota</taxon>
        <taxon>Alphaproteobacteria</taxon>
        <taxon>Sphingomonadales</taxon>
        <taxon>Erythrobacteraceae</taxon>
        <taxon>Alteraurantiacibacter</taxon>
    </lineage>
</organism>
<proteinExistence type="predicted"/>
<feature type="chain" id="PRO_5020960357" evidence="1">
    <location>
        <begin position="21"/>
        <end position="224"/>
    </location>
</feature>
<dbReference type="Gene3D" id="3.40.30.10">
    <property type="entry name" value="Glutaredoxin"/>
    <property type="match status" value="1"/>
</dbReference>
<keyword evidence="3" id="KW-0413">Isomerase</keyword>
<comment type="caution">
    <text evidence="3">The sequence shown here is derived from an EMBL/GenBank/DDBJ whole genome shotgun (WGS) entry which is preliminary data.</text>
</comment>
<keyword evidence="1" id="KW-0732">Signal</keyword>
<protein>
    <submittedName>
        <fullName evidence="3">Protein-disulfide isomerase</fullName>
    </submittedName>
</protein>
<evidence type="ECO:0000313" key="3">
    <source>
        <dbReference type="EMBL" id="TIX50533.1"/>
    </source>
</evidence>
<dbReference type="GO" id="GO:0016853">
    <property type="term" value="F:isomerase activity"/>
    <property type="evidence" value="ECO:0007669"/>
    <property type="project" value="UniProtKB-KW"/>
</dbReference>
<dbReference type="EMBL" id="SSHH01000002">
    <property type="protein sequence ID" value="TIX50533.1"/>
    <property type="molecule type" value="Genomic_DNA"/>
</dbReference>
<accession>A0A4V4U8M5</accession>
<evidence type="ECO:0000256" key="1">
    <source>
        <dbReference type="SAM" id="SignalP"/>
    </source>
</evidence>
<dbReference type="InterPro" id="IPR036249">
    <property type="entry name" value="Thioredoxin-like_sf"/>
</dbReference>
<dbReference type="RefSeq" id="WP_136693553.1">
    <property type="nucleotide sequence ID" value="NZ_SSHH01000002.1"/>
</dbReference>
<evidence type="ECO:0000259" key="2">
    <source>
        <dbReference type="Pfam" id="PF13462"/>
    </source>
</evidence>
<keyword evidence="4" id="KW-1185">Reference proteome</keyword>
<sequence>MRKALMAGFLLAVAPLAGLAAQNWDATFVETPTGHRLGNPDAATKLIAFVSYSCPHCAQFEVQSDAPLRLQYIQPGTVNMEVRNVIRNPLDIAAALAAQCGPENRFWGNHRALLRAQEEWMEVAVNASPAQRARWTTGTFGSRMRAIASDLDFYDLLERRGYSRPELDRCLNDETTARALVAQMEADREQWAISGTPSFVVNGTLQEGVHDWASLRPRLATAGQ</sequence>
<dbReference type="InterPro" id="IPR012336">
    <property type="entry name" value="Thioredoxin-like_fold"/>
</dbReference>